<dbReference type="Proteomes" id="UP000054359">
    <property type="component" value="Unassembled WGS sequence"/>
</dbReference>
<proteinExistence type="predicted"/>
<dbReference type="AlphaFoldDB" id="A0A087TU18"/>
<sequence>RIFPSLLFFPQGYFTFREIAAVDSCFSSHIKWHIVRTNVSVFAVLYSTRGYSESFLESRRRIRIF</sequence>
<organism evidence="1 2">
    <name type="scientific">Stegodyphus mimosarum</name>
    <name type="common">African social velvet spider</name>
    <dbReference type="NCBI Taxonomy" id="407821"/>
    <lineage>
        <taxon>Eukaryota</taxon>
        <taxon>Metazoa</taxon>
        <taxon>Ecdysozoa</taxon>
        <taxon>Arthropoda</taxon>
        <taxon>Chelicerata</taxon>
        <taxon>Arachnida</taxon>
        <taxon>Araneae</taxon>
        <taxon>Araneomorphae</taxon>
        <taxon>Entelegynae</taxon>
        <taxon>Eresoidea</taxon>
        <taxon>Eresidae</taxon>
        <taxon>Stegodyphus</taxon>
    </lineage>
</organism>
<feature type="non-terminal residue" evidence="1">
    <location>
        <position position="65"/>
    </location>
</feature>
<gene>
    <name evidence="1" type="ORF">X975_00212</name>
</gene>
<name>A0A087TU18_STEMI</name>
<reference evidence="1 2" key="1">
    <citation type="submission" date="2013-11" db="EMBL/GenBank/DDBJ databases">
        <title>Genome sequencing of Stegodyphus mimosarum.</title>
        <authorList>
            <person name="Bechsgaard J."/>
        </authorList>
    </citation>
    <scope>NUCLEOTIDE SEQUENCE [LARGE SCALE GENOMIC DNA]</scope>
</reference>
<keyword evidence="2" id="KW-1185">Reference proteome</keyword>
<protein>
    <submittedName>
        <fullName evidence="1">Uncharacterized protein</fullName>
    </submittedName>
</protein>
<feature type="non-terminal residue" evidence="1">
    <location>
        <position position="1"/>
    </location>
</feature>
<evidence type="ECO:0000313" key="1">
    <source>
        <dbReference type="EMBL" id="KFM68607.1"/>
    </source>
</evidence>
<evidence type="ECO:0000313" key="2">
    <source>
        <dbReference type="Proteomes" id="UP000054359"/>
    </source>
</evidence>
<dbReference type="EMBL" id="KK116734">
    <property type="protein sequence ID" value="KFM68607.1"/>
    <property type="molecule type" value="Genomic_DNA"/>
</dbReference>
<accession>A0A087TU18</accession>